<dbReference type="AlphaFoldDB" id="E8R0R3"/>
<dbReference type="Pfam" id="PF00293">
    <property type="entry name" value="NUDIX"/>
    <property type="match status" value="1"/>
</dbReference>
<dbReference type="RefSeq" id="WP_013563537.1">
    <property type="nucleotide sequence ID" value="NC_014962.1"/>
</dbReference>
<dbReference type="PROSITE" id="PS00893">
    <property type="entry name" value="NUDIX_BOX"/>
    <property type="match status" value="1"/>
</dbReference>
<protein>
    <submittedName>
        <fullName evidence="4">NUDIX hydrolase</fullName>
    </submittedName>
</protein>
<evidence type="ECO:0000256" key="2">
    <source>
        <dbReference type="RuleBase" id="RU003476"/>
    </source>
</evidence>
<feature type="domain" description="Nudix hydrolase" evidence="3">
    <location>
        <begin position="24"/>
        <end position="163"/>
    </location>
</feature>
<comment type="similarity">
    <text evidence="2">Belongs to the Nudix hydrolase family.</text>
</comment>
<dbReference type="CDD" id="cd18873">
    <property type="entry name" value="NUDIX_NadM_like"/>
    <property type="match status" value="1"/>
</dbReference>
<dbReference type="PRINTS" id="PR00502">
    <property type="entry name" value="NUDIXFAMILY"/>
</dbReference>
<sequence length="242" mass="26974">MTSNSDFSLSSVSESVAAEPPGGWPKPSVTVDLVLFAWNEAIGWFETLLIKRGRPPFAGLWAIPGGFLDLTEEPEAAALRELAEETGITLTRPPELLGVYAKVNRDPRGRTISLAYVELIDSKLEPRAGDDARQARWWGLNELPRPLAFDHDAILTDARSWLINRLTDRSSRRAEAEGWPPQRFAMKEVTRWFRAAGIARPGAAARRWLQAGIRSGALVADPERTIITRRGMTADVNRDQYQ</sequence>
<dbReference type="InterPro" id="IPR020084">
    <property type="entry name" value="NUDIX_hydrolase_CS"/>
</dbReference>
<dbReference type="InterPro" id="IPR000086">
    <property type="entry name" value="NUDIX_hydrolase_dom"/>
</dbReference>
<keyword evidence="1 2" id="KW-0378">Hydrolase</keyword>
<reference evidence="4 5" key="2">
    <citation type="journal article" date="2011" name="Stand. Genomic Sci.">
        <title>Complete genome sequence of Isosphaera pallida type strain (IS1B).</title>
        <authorList>
            <consortium name="US DOE Joint Genome Institute (JGI-PGF)"/>
            <person name="Goker M."/>
            <person name="Cleland D."/>
            <person name="Saunders E."/>
            <person name="Lapidus A."/>
            <person name="Nolan M."/>
            <person name="Lucas S."/>
            <person name="Hammon N."/>
            <person name="Deshpande S."/>
            <person name="Cheng J.F."/>
            <person name="Tapia R."/>
            <person name="Han C."/>
            <person name="Goodwin L."/>
            <person name="Pitluck S."/>
            <person name="Liolios K."/>
            <person name="Pagani I."/>
            <person name="Ivanova N."/>
            <person name="Mavromatis K."/>
            <person name="Pati A."/>
            <person name="Chen A."/>
            <person name="Palaniappan K."/>
            <person name="Land M."/>
            <person name="Hauser L."/>
            <person name="Chang Y.J."/>
            <person name="Jeffries C.D."/>
            <person name="Detter J.C."/>
            <person name="Beck B."/>
            <person name="Woyke T."/>
            <person name="Bristow J."/>
            <person name="Eisen J.A."/>
            <person name="Markowitz V."/>
            <person name="Hugenholtz P."/>
            <person name="Kyrpides N.C."/>
            <person name="Klenk H.P."/>
        </authorList>
    </citation>
    <scope>NUCLEOTIDE SEQUENCE [LARGE SCALE GENOMIC DNA]</scope>
    <source>
        <strain evidence="5">ATCC 43644 / DSM 9630 / IS1B</strain>
    </source>
</reference>
<dbReference type="KEGG" id="ipa:Isop_0656"/>
<dbReference type="Proteomes" id="UP000008631">
    <property type="component" value="Chromosome"/>
</dbReference>
<dbReference type="eggNOG" id="COG1051">
    <property type="taxonomic scope" value="Bacteria"/>
</dbReference>
<dbReference type="InterPro" id="IPR020476">
    <property type="entry name" value="Nudix_hydrolase"/>
</dbReference>
<dbReference type="InParanoid" id="E8R0R3"/>
<dbReference type="PANTHER" id="PTHR43736">
    <property type="entry name" value="ADP-RIBOSE PYROPHOSPHATASE"/>
    <property type="match status" value="1"/>
</dbReference>
<dbReference type="SUPFAM" id="SSF55811">
    <property type="entry name" value="Nudix"/>
    <property type="match status" value="1"/>
</dbReference>
<keyword evidence="5" id="KW-1185">Reference proteome</keyword>
<dbReference type="GO" id="GO:0016787">
    <property type="term" value="F:hydrolase activity"/>
    <property type="evidence" value="ECO:0007669"/>
    <property type="project" value="UniProtKB-KW"/>
</dbReference>
<accession>E8R0R3</accession>
<dbReference type="Gene3D" id="3.90.79.10">
    <property type="entry name" value="Nucleoside Triphosphate Pyrophosphohydrolase"/>
    <property type="match status" value="1"/>
</dbReference>
<dbReference type="PANTHER" id="PTHR43736:SF4">
    <property type="entry name" value="SLR1690 PROTEIN"/>
    <property type="match status" value="1"/>
</dbReference>
<gene>
    <name evidence="4" type="ordered locus">Isop_0656</name>
</gene>
<name>E8R0R3_ISOPI</name>
<dbReference type="HOGENOM" id="CLU_037162_3_3_0"/>
<reference key="1">
    <citation type="submission" date="2010-11" db="EMBL/GenBank/DDBJ databases">
        <title>The complete sequence of chromosome of Isophaera pallida ATCC 43644.</title>
        <authorList>
            <consortium name="US DOE Joint Genome Institute (JGI-PGF)"/>
            <person name="Lucas S."/>
            <person name="Copeland A."/>
            <person name="Lapidus A."/>
            <person name="Bruce D."/>
            <person name="Goodwin L."/>
            <person name="Pitluck S."/>
            <person name="Kyrpides N."/>
            <person name="Mavromatis K."/>
            <person name="Pagani I."/>
            <person name="Ivanova N."/>
            <person name="Saunders E."/>
            <person name="Brettin T."/>
            <person name="Detter J.C."/>
            <person name="Han C."/>
            <person name="Tapia R."/>
            <person name="Land M."/>
            <person name="Hauser L."/>
            <person name="Markowitz V."/>
            <person name="Cheng J.-F."/>
            <person name="Hugenholtz P."/>
            <person name="Woyke T."/>
            <person name="Wu D."/>
            <person name="Eisen J.A."/>
        </authorList>
    </citation>
    <scope>NUCLEOTIDE SEQUENCE</scope>
    <source>
        <strain>ATCC 43644</strain>
    </source>
</reference>
<dbReference type="EMBL" id="CP002353">
    <property type="protein sequence ID" value="ADV61248.1"/>
    <property type="molecule type" value="Genomic_DNA"/>
</dbReference>
<organism evidence="4 5">
    <name type="scientific">Isosphaera pallida (strain ATCC 43644 / DSM 9630 / IS1B)</name>
    <dbReference type="NCBI Taxonomy" id="575540"/>
    <lineage>
        <taxon>Bacteria</taxon>
        <taxon>Pseudomonadati</taxon>
        <taxon>Planctomycetota</taxon>
        <taxon>Planctomycetia</taxon>
        <taxon>Isosphaerales</taxon>
        <taxon>Isosphaeraceae</taxon>
        <taxon>Isosphaera</taxon>
    </lineage>
</organism>
<dbReference type="InterPro" id="IPR015797">
    <property type="entry name" value="NUDIX_hydrolase-like_dom_sf"/>
</dbReference>
<evidence type="ECO:0000259" key="3">
    <source>
        <dbReference type="PROSITE" id="PS51462"/>
    </source>
</evidence>
<dbReference type="PROSITE" id="PS51462">
    <property type="entry name" value="NUDIX"/>
    <property type="match status" value="1"/>
</dbReference>
<dbReference type="STRING" id="575540.Isop_0656"/>
<evidence type="ECO:0000313" key="4">
    <source>
        <dbReference type="EMBL" id="ADV61248.1"/>
    </source>
</evidence>
<evidence type="ECO:0000313" key="5">
    <source>
        <dbReference type="Proteomes" id="UP000008631"/>
    </source>
</evidence>
<evidence type="ECO:0000256" key="1">
    <source>
        <dbReference type="ARBA" id="ARBA00022801"/>
    </source>
</evidence>
<proteinExistence type="inferred from homology"/>